<protein>
    <recommendedName>
        <fullName evidence="4">DUF2157 domain-containing protein</fullName>
    </recommendedName>
</protein>
<reference evidence="2" key="1">
    <citation type="submission" date="2022-04" db="EMBL/GenBank/DDBJ databases">
        <title>Hymenobacter sp. isolated from the air.</title>
        <authorList>
            <person name="Won M."/>
            <person name="Lee C.-M."/>
            <person name="Woen H.-Y."/>
            <person name="Kwon S.-W."/>
        </authorList>
    </citation>
    <scope>NUCLEOTIDE SEQUENCE</scope>
    <source>
        <strain evidence="2">5420S-77</strain>
    </source>
</reference>
<evidence type="ECO:0000313" key="2">
    <source>
        <dbReference type="EMBL" id="UOQ66741.1"/>
    </source>
</evidence>
<sequence length="404" mass="44275">MNWKAYNPNWAHREAVRAAATRWQKRGLLSSLQLAAIVAAHPLDYYRPNIFLRITLFIFTIIGLSAASGFMALLFSGGFHSGTEEVMLVTIAVLTIAGGLVLLEFAIKDSHLYHSGIDNAILYYILSWTVFLLAYIIYELAPIGYRASSSLTSPNTNTLLLLTLPVLLAATVRYADRLVAAAAYATYLLLLASVLLRFPIGRLLLPFVVMLASAAAYFLVKKLAQRPDYLYYKPCLQALKVLSLVTFYLGGNYWVVREGNALLSDTGLSTQVPFAWLFYFLTAGIPIAYLVVGLRRHDRIWLLVGILLVAFSVFTFRHYYSVLPAEIAATLAGAVLIASMIGATRYLRTPRHGLTTAADDEDDTRKINLESLIVAQTANVPQPAEAGFEFGGGRSGGGGAEGTY</sequence>
<organism evidence="2 3">
    <name type="scientific">Hymenobacter volaticus</name>
    <dbReference type="NCBI Taxonomy" id="2932254"/>
    <lineage>
        <taxon>Bacteria</taxon>
        <taxon>Pseudomonadati</taxon>
        <taxon>Bacteroidota</taxon>
        <taxon>Cytophagia</taxon>
        <taxon>Cytophagales</taxon>
        <taxon>Hymenobacteraceae</taxon>
        <taxon>Hymenobacter</taxon>
    </lineage>
</organism>
<feature type="transmembrane region" description="Helical" evidence="1">
    <location>
        <begin position="204"/>
        <end position="224"/>
    </location>
</feature>
<dbReference type="EMBL" id="CP095061">
    <property type="protein sequence ID" value="UOQ66741.1"/>
    <property type="molecule type" value="Genomic_DNA"/>
</dbReference>
<dbReference type="Proteomes" id="UP000830401">
    <property type="component" value="Chromosome"/>
</dbReference>
<evidence type="ECO:0000313" key="3">
    <source>
        <dbReference type="Proteomes" id="UP000830401"/>
    </source>
</evidence>
<feature type="transmembrane region" description="Helical" evidence="1">
    <location>
        <begin position="158"/>
        <end position="175"/>
    </location>
</feature>
<feature type="transmembrane region" description="Helical" evidence="1">
    <location>
        <begin position="327"/>
        <end position="347"/>
    </location>
</feature>
<accession>A0ABY4G784</accession>
<keyword evidence="1" id="KW-1133">Transmembrane helix</keyword>
<feature type="transmembrane region" description="Helical" evidence="1">
    <location>
        <begin position="276"/>
        <end position="294"/>
    </location>
</feature>
<feature type="transmembrane region" description="Helical" evidence="1">
    <location>
        <begin position="86"/>
        <end position="107"/>
    </location>
</feature>
<gene>
    <name evidence="2" type="ORF">MUN86_02085</name>
</gene>
<feature type="transmembrane region" description="Helical" evidence="1">
    <location>
        <begin position="119"/>
        <end position="138"/>
    </location>
</feature>
<name>A0ABY4G784_9BACT</name>
<proteinExistence type="predicted"/>
<keyword evidence="1" id="KW-0812">Transmembrane</keyword>
<evidence type="ECO:0000256" key="1">
    <source>
        <dbReference type="SAM" id="Phobius"/>
    </source>
</evidence>
<feature type="transmembrane region" description="Helical" evidence="1">
    <location>
        <begin position="301"/>
        <end position="321"/>
    </location>
</feature>
<keyword evidence="3" id="KW-1185">Reference proteome</keyword>
<feature type="transmembrane region" description="Helical" evidence="1">
    <location>
        <begin position="182"/>
        <end position="198"/>
    </location>
</feature>
<feature type="transmembrane region" description="Helical" evidence="1">
    <location>
        <begin position="50"/>
        <end position="74"/>
    </location>
</feature>
<feature type="transmembrane region" description="Helical" evidence="1">
    <location>
        <begin position="236"/>
        <end position="256"/>
    </location>
</feature>
<dbReference type="RefSeq" id="WP_245121143.1">
    <property type="nucleotide sequence ID" value="NZ_CP095061.1"/>
</dbReference>
<keyword evidence="1" id="KW-0472">Membrane</keyword>
<evidence type="ECO:0008006" key="4">
    <source>
        <dbReference type="Google" id="ProtNLM"/>
    </source>
</evidence>